<comment type="function">
    <text evidence="8">Catalyzes the condensation of pantoate with beta-alanine in an ATP-dependent reaction via a pantoyl-adenylate intermediate.</text>
</comment>
<keyword evidence="8" id="KW-0963">Cytoplasm</keyword>
<gene>
    <name evidence="8" type="primary">panC</name>
    <name evidence="9" type="ORF">GKP14_05240</name>
</gene>
<dbReference type="NCBIfam" id="TIGR00018">
    <property type="entry name" value="panC"/>
    <property type="match status" value="1"/>
</dbReference>
<dbReference type="InterPro" id="IPR042176">
    <property type="entry name" value="Pantoate_ligase_C"/>
</dbReference>
<dbReference type="HAMAP" id="MF_00158">
    <property type="entry name" value="PanC"/>
    <property type="match status" value="1"/>
</dbReference>
<feature type="binding site" evidence="8">
    <location>
        <begin position="148"/>
        <end position="151"/>
    </location>
    <ligand>
        <name>ATP</name>
        <dbReference type="ChEBI" id="CHEBI:30616"/>
    </ligand>
</feature>
<sequence>MKLVTTIAQLRQELKALGRKDKTLGLVPTMGYLHEGHRSLIRKAKEQNDLVVVSDFVNPTQFGPNEDYDKYPRDIDRDCKAAEEAGADIVFHPDASEIYVPGASTEVEVKGETTHKLCGASRPIHFKGVTTIVCTLFHIVQPDRAYFGQKDAQQVVVVKKMVRDLHIPVKIVPCPIVREADGLAKSSRNIYLTPEQHQQALSLSRGLQKARDFFAGSTADHTSAEKLKKVIRQEISAQPLSDIEYVEVVDTDTLDKIEKIEPGKRALAAVAVRFGSTRLIDNTILGGKENV</sequence>
<keyword evidence="3 8" id="KW-0436">Ligase</keyword>
<evidence type="ECO:0000256" key="6">
    <source>
        <dbReference type="ARBA" id="ARBA00022840"/>
    </source>
</evidence>
<evidence type="ECO:0000256" key="3">
    <source>
        <dbReference type="ARBA" id="ARBA00022598"/>
    </source>
</evidence>
<keyword evidence="4 8" id="KW-0566">Pantothenate biosynthesis</keyword>
<feature type="binding site" evidence="8">
    <location>
        <position position="61"/>
    </location>
    <ligand>
        <name>(R)-pantoate</name>
        <dbReference type="ChEBI" id="CHEBI:15980"/>
    </ligand>
</feature>
<feature type="binding site" evidence="8">
    <location>
        <position position="154"/>
    </location>
    <ligand>
        <name>(R)-pantoate</name>
        <dbReference type="ChEBI" id="CHEBI:15980"/>
    </ligand>
</feature>
<comment type="subcellular location">
    <subcellularLocation>
        <location evidence="8">Cytoplasm</location>
    </subcellularLocation>
</comment>
<reference evidence="10" key="1">
    <citation type="submission" date="2019-11" db="EMBL/GenBank/DDBJ databases">
        <authorList>
            <person name="Ren C."/>
            <person name="Wang H."/>
            <person name="Xu Y."/>
        </authorList>
    </citation>
    <scope>NUCLEOTIDE SEQUENCE [LARGE SCALE GENOMIC DNA]</scope>
    <source>
        <strain evidence="10">JNU-WLY1368</strain>
    </source>
</reference>
<feature type="binding site" evidence="8">
    <location>
        <position position="177"/>
    </location>
    <ligand>
        <name>ATP</name>
        <dbReference type="ChEBI" id="CHEBI:30616"/>
    </ligand>
</feature>
<dbReference type="Pfam" id="PF02569">
    <property type="entry name" value="Pantoate_ligase"/>
    <property type="match status" value="1"/>
</dbReference>
<organism evidence="9 10">
    <name type="scientific">Caproicibacterium lactatifermentans</name>
    <dbReference type="NCBI Taxonomy" id="2666138"/>
    <lineage>
        <taxon>Bacteria</taxon>
        <taxon>Bacillati</taxon>
        <taxon>Bacillota</taxon>
        <taxon>Clostridia</taxon>
        <taxon>Eubacteriales</taxon>
        <taxon>Oscillospiraceae</taxon>
        <taxon>Caproicibacterium</taxon>
    </lineage>
</organism>
<comment type="miscellaneous">
    <text evidence="8">The reaction proceeds by a bi uni uni bi ping pong mechanism.</text>
</comment>
<comment type="similarity">
    <text evidence="2 8">Belongs to the pantothenate synthetase family.</text>
</comment>
<comment type="catalytic activity">
    <reaction evidence="7 8">
        <text>(R)-pantoate + beta-alanine + ATP = (R)-pantothenate + AMP + diphosphate + H(+)</text>
        <dbReference type="Rhea" id="RHEA:10912"/>
        <dbReference type="ChEBI" id="CHEBI:15378"/>
        <dbReference type="ChEBI" id="CHEBI:15980"/>
        <dbReference type="ChEBI" id="CHEBI:29032"/>
        <dbReference type="ChEBI" id="CHEBI:30616"/>
        <dbReference type="ChEBI" id="CHEBI:33019"/>
        <dbReference type="ChEBI" id="CHEBI:57966"/>
        <dbReference type="ChEBI" id="CHEBI:456215"/>
        <dbReference type="EC" id="6.3.2.1"/>
    </reaction>
</comment>
<comment type="subunit">
    <text evidence="8">Homodimer.</text>
</comment>
<keyword evidence="6 8" id="KW-0067">ATP-binding</keyword>
<dbReference type="GO" id="GO:0004592">
    <property type="term" value="F:pantoate-beta-alanine ligase activity"/>
    <property type="evidence" value="ECO:0007669"/>
    <property type="project" value="UniProtKB-EC"/>
</dbReference>
<dbReference type="InterPro" id="IPR004821">
    <property type="entry name" value="Cyt_trans-like"/>
</dbReference>
<feature type="binding site" evidence="8">
    <location>
        <position position="61"/>
    </location>
    <ligand>
        <name>beta-alanine</name>
        <dbReference type="ChEBI" id="CHEBI:57966"/>
    </ligand>
</feature>
<dbReference type="Gene3D" id="3.40.50.620">
    <property type="entry name" value="HUPs"/>
    <property type="match status" value="1"/>
</dbReference>
<dbReference type="InterPro" id="IPR014729">
    <property type="entry name" value="Rossmann-like_a/b/a_fold"/>
</dbReference>
<protein>
    <recommendedName>
        <fullName evidence="8">Pantothenate synthetase</fullName>
        <shortName evidence="8">PS</shortName>
        <ecNumber evidence="8">6.3.2.1</ecNumber>
    </recommendedName>
    <alternativeName>
        <fullName evidence="8">Pantoate--beta-alanine ligase</fullName>
    </alternativeName>
    <alternativeName>
        <fullName evidence="8">Pantoate-activating enzyme</fullName>
    </alternativeName>
</protein>
<evidence type="ECO:0000256" key="8">
    <source>
        <dbReference type="HAMAP-Rule" id="MF_00158"/>
    </source>
</evidence>
<dbReference type="Proteomes" id="UP000509623">
    <property type="component" value="Chromosome"/>
</dbReference>
<dbReference type="InterPro" id="IPR003721">
    <property type="entry name" value="Pantoate_ligase"/>
</dbReference>
<dbReference type="PANTHER" id="PTHR21299:SF1">
    <property type="entry name" value="PANTOATE--BETA-ALANINE LIGASE"/>
    <property type="match status" value="1"/>
</dbReference>
<dbReference type="RefSeq" id="WP_174403114.1">
    <property type="nucleotide sequence ID" value="NZ_CP046161.1"/>
</dbReference>
<evidence type="ECO:0000256" key="2">
    <source>
        <dbReference type="ARBA" id="ARBA00009256"/>
    </source>
</evidence>
<dbReference type="NCBIfam" id="TIGR00125">
    <property type="entry name" value="cyt_tran_rel"/>
    <property type="match status" value="1"/>
</dbReference>
<dbReference type="PANTHER" id="PTHR21299">
    <property type="entry name" value="CYTIDYLATE KINASE/PANTOATE-BETA-ALANINE LIGASE"/>
    <property type="match status" value="1"/>
</dbReference>
<evidence type="ECO:0000256" key="1">
    <source>
        <dbReference type="ARBA" id="ARBA00004990"/>
    </source>
</evidence>
<proteinExistence type="inferred from homology"/>
<evidence type="ECO:0000313" key="10">
    <source>
        <dbReference type="Proteomes" id="UP000509623"/>
    </source>
</evidence>
<dbReference type="SUPFAM" id="SSF52374">
    <property type="entry name" value="Nucleotidylyl transferase"/>
    <property type="match status" value="1"/>
</dbReference>
<dbReference type="CDD" id="cd00560">
    <property type="entry name" value="PanC"/>
    <property type="match status" value="1"/>
</dbReference>
<evidence type="ECO:0000256" key="5">
    <source>
        <dbReference type="ARBA" id="ARBA00022741"/>
    </source>
</evidence>
<evidence type="ECO:0000313" key="9">
    <source>
        <dbReference type="EMBL" id="QKO30468.1"/>
    </source>
</evidence>
<feature type="binding site" evidence="8">
    <location>
        <begin position="185"/>
        <end position="188"/>
    </location>
    <ligand>
        <name>ATP</name>
        <dbReference type="ChEBI" id="CHEBI:30616"/>
    </ligand>
</feature>
<dbReference type="EC" id="6.3.2.1" evidence="8"/>
<name>A0ABX6PVY3_9FIRM</name>
<dbReference type="EMBL" id="CP046161">
    <property type="protein sequence ID" value="QKO30468.1"/>
    <property type="molecule type" value="Genomic_DNA"/>
</dbReference>
<evidence type="ECO:0000256" key="4">
    <source>
        <dbReference type="ARBA" id="ARBA00022655"/>
    </source>
</evidence>
<feature type="active site" description="Proton donor" evidence="8">
    <location>
        <position position="37"/>
    </location>
</feature>
<accession>A0ABX6PVY3</accession>
<keyword evidence="5 8" id="KW-0547">Nucleotide-binding</keyword>
<evidence type="ECO:0000256" key="7">
    <source>
        <dbReference type="ARBA" id="ARBA00048258"/>
    </source>
</evidence>
<feature type="binding site" evidence="8">
    <location>
        <begin position="30"/>
        <end position="37"/>
    </location>
    <ligand>
        <name>ATP</name>
        <dbReference type="ChEBI" id="CHEBI:30616"/>
    </ligand>
</feature>
<dbReference type="Gene3D" id="3.30.1300.10">
    <property type="entry name" value="Pantoate-beta-alanine ligase, C-terminal domain"/>
    <property type="match status" value="1"/>
</dbReference>
<keyword evidence="10" id="KW-1185">Reference proteome</keyword>
<comment type="pathway">
    <text evidence="1 8">Cofactor biosynthesis; (R)-pantothenate biosynthesis; (R)-pantothenate from (R)-pantoate and beta-alanine: step 1/1.</text>
</comment>